<evidence type="ECO:0000256" key="5">
    <source>
        <dbReference type="ARBA" id="ARBA00022989"/>
    </source>
</evidence>
<feature type="region of interest" description="Disordered" evidence="7">
    <location>
        <begin position="217"/>
        <end position="243"/>
    </location>
</feature>
<feature type="transmembrane region" description="Helical" evidence="8">
    <location>
        <begin position="492"/>
        <end position="508"/>
    </location>
</feature>
<dbReference type="InterPro" id="IPR049278">
    <property type="entry name" value="MS_channel_C"/>
</dbReference>
<evidence type="ECO:0000259" key="10">
    <source>
        <dbReference type="Pfam" id="PF00924"/>
    </source>
</evidence>
<dbReference type="InterPro" id="IPR006686">
    <property type="entry name" value="MscS_channel_CS"/>
</dbReference>
<evidence type="ECO:0000256" key="4">
    <source>
        <dbReference type="ARBA" id="ARBA00022692"/>
    </source>
</evidence>
<keyword evidence="5 8" id="KW-1133">Transmembrane helix</keyword>
<keyword evidence="6 8" id="KW-0472">Membrane</keyword>
<dbReference type="InterPro" id="IPR052702">
    <property type="entry name" value="MscS-like_channel"/>
</dbReference>
<feature type="compositionally biased region" description="Pro residues" evidence="7">
    <location>
        <begin position="939"/>
        <end position="950"/>
    </location>
</feature>
<evidence type="ECO:0000259" key="12">
    <source>
        <dbReference type="Pfam" id="PF21082"/>
    </source>
</evidence>
<dbReference type="SUPFAM" id="SSF82689">
    <property type="entry name" value="Mechanosensitive channel protein MscS (YggB), C-terminal domain"/>
    <property type="match status" value="1"/>
</dbReference>
<feature type="domain" description="Mechanosensitive ion channel MscS C-terminal" evidence="12">
    <location>
        <begin position="825"/>
        <end position="906"/>
    </location>
</feature>
<evidence type="ECO:0000256" key="6">
    <source>
        <dbReference type="ARBA" id="ARBA00023136"/>
    </source>
</evidence>
<comment type="subcellular location">
    <subcellularLocation>
        <location evidence="1">Cell membrane</location>
        <topology evidence="1">Multi-pass membrane protein</topology>
    </subcellularLocation>
</comment>
<keyword evidence="3" id="KW-1003">Cell membrane</keyword>
<feature type="region of interest" description="Disordered" evidence="7">
    <location>
        <begin position="95"/>
        <end position="119"/>
    </location>
</feature>
<dbReference type="InterPro" id="IPR011066">
    <property type="entry name" value="MscS_channel_C_sf"/>
</dbReference>
<feature type="transmembrane region" description="Helical" evidence="8">
    <location>
        <begin position="700"/>
        <end position="720"/>
    </location>
</feature>
<feature type="domain" description="DUF3772" evidence="11">
    <location>
        <begin position="264"/>
        <end position="313"/>
    </location>
</feature>
<accession>A0ABU0FPC8</accession>
<feature type="transmembrane region" description="Helical" evidence="8">
    <location>
        <begin position="659"/>
        <end position="679"/>
    </location>
</feature>
<feature type="transmembrane region" description="Helical" evidence="8">
    <location>
        <begin position="371"/>
        <end position="397"/>
    </location>
</feature>
<dbReference type="Gene3D" id="1.10.287.1260">
    <property type="match status" value="1"/>
</dbReference>
<dbReference type="InterPro" id="IPR023408">
    <property type="entry name" value="MscS_beta-dom_sf"/>
</dbReference>
<dbReference type="InterPro" id="IPR011014">
    <property type="entry name" value="MscS_channel_TM-2"/>
</dbReference>
<protein>
    <submittedName>
        <fullName evidence="13">Small-conductance mechanosensitive channel</fullName>
    </submittedName>
</protein>
<feature type="signal peptide" evidence="9">
    <location>
        <begin position="1"/>
        <end position="27"/>
    </location>
</feature>
<sequence length="963" mass="103778">MHRFVSRFAAFWCLLLALLVAPLAASAQDSSAAAFQNTLTQDRKELDEVASGLATVKDDGDAAQLTLQRLRESVSRVRTDLVTLQSNVLAVRDSHRASFDKIGPPPKPADPPESKDVTEARSREQATLDQLSGVMTDIQDQVERADTLANLIIVQPFLMSFNADKKALDDVEASLASIASAGDSASQTLQDLRAKIDAARTDLTTVQTTVIPLRDASQSRLKKLGPEPKPTDPPESKDITDTRRTENALFTQLAEIVTKTQYQAARADDLANAVTEYQRELITGRLLKGGDSVFSRSFWKPVIRKAPEAVLRAKDMAVTSALHFTHAVNSTSIAIFLLTIAAGYVVAQFLRYRIMRWQARLPRKKKTSRRYVASLDAVLGLVYTMLRVPCAVCVAVLAFRFSSLLPVYVIDEFGWDFIRATLVGFGLWALARAILAKEHSDLRLLPLSDWAVRRIGRRMGWMALVLGVSQLLDGFIKSLHADASLTVARDAVTASLFIIITCSLLIRLRSAPPTVVNGQVLSPDEDINALDILRPISWVAVFVMGVCLIAGYTALAVAAAVLPLLLICIIAASYLLTTLVDSALTDNLLGDTERRRAISRAVGISSKNVSFSATLLSGILRLVIIVAAVLTLGAPFGFYSADMLPAVQRAYFGFQIGEMTISPSSILAGIFLFVTIWGVTRLIRGWMSNTLLPRTTLDAGLQNSIATIVGYVGVIMAISASLSEIGLSLQNIAYVASALAVGIGFGLQAIVNNFVSGLILLAERPIRVGDIIAASGEEGFVRRISVRATEIETFDRATLIVPNSLLITGVVKNWVYGNTWSRLRIVLSLGYDADVDAVRAAMLGAAEDDPRILPSPAPRVFLSKLGDAALEFELVVVLASMETQPAVKSDLLIRILKAFRAKGIRMVAQLPAVPPPVVVSLEEALGVVEVAKMRGDKPAAPPPASPPANKAPPAAAPATKASP</sequence>
<keyword evidence="9" id="KW-0732">Signal</keyword>
<feature type="chain" id="PRO_5047060051" evidence="9">
    <location>
        <begin position="28"/>
        <end position="963"/>
    </location>
</feature>
<evidence type="ECO:0000256" key="2">
    <source>
        <dbReference type="ARBA" id="ARBA00008017"/>
    </source>
</evidence>
<dbReference type="PROSITE" id="PS01246">
    <property type="entry name" value="UPF0003"/>
    <property type="match status" value="1"/>
</dbReference>
<keyword evidence="14" id="KW-1185">Reference proteome</keyword>
<evidence type="ECO:0000313" key="14">
    <source>
        <dbReference type="Proteomes" id="UP001237448"/>
    </source>
</evidence>
<gene>
    <name evidence="13" type="ORF">J3R73_006108</name>
</gene>
<feature type="compositionally biased region" description="Basic and acidic residues" evidence="7">
    <location>
        <begin position="110"/>
        <end position="119"/>
    </location>
</feature>
<dbReference type="Pfam" id="PF00924">
    <property type="entry name" value="MS_channel_2nd"/>
    <property type="match status" value="1"/>
</dbReference>
<dbReference type="InterPro" id="IPR010920">
    <property type="entry name" value="LSM_dom_sf"/>
</dbReference>
<dbReference type="Gene3D" id="3.30.70.100">
    <property type="match status" value="1"/>
</dbReference>
<evidence type="ECO:0000256" key="8">
    <source>
        <dbReference type="SAM" id="Phobius"/>
    </source>
</evidence>
<evidence type="ECO:0000256" key="3">
    <source>
        <dbReference type="ARBA" id="ARBA00022475"/>
    </source>
</evidence>
<comment type="caution">
    <text evidence="13">The sequence shown here is derived from an EMBL/GenBank/DDBJ whole genome shotgun (WGS) entry which is preliminary data.</text>
</comment>
<evidence type="ECO:0000256" key="7">
    <source>
        <dbReference type="SAM" id="MobiDB-lite"/>
    </source>
</evidence>
<dbReference type="SUPFAM" id="SSF50182">
    <property type="entry name" value="Sm-like ribonucleoproteins"/>
    <property type="match status" value="1"/>
</dbReference>
<proteinExistence type="inferred from homology"/>
<dbReference type="InterPro" id="IPR022249">
    <property type="entry name" value="DUF3772"/>
</dbReference>
<reference evidence="13 14" key="1">
    <citation type="submission" date="2023-07" db="EMBL/GenBank/DDBJ databases">
        <title>Genomic Encyclopedia of Type Strains, Phase IV (KMG-IV): sequencing the most valuable type-strain genomes for metagenomic binning, comparative biology and taxonomic classification.</title>
        <authorList>
            <person name="Goeker M."/>
        </authorList>
    </citation>
    <scope>NUCLEOTIDE SEQUENCE [LARGE SCALE GENOMIC DNA]</scope>
    <source>
        <strain evidence="13 14">DSM 5896</strain>
    </source>
</reference>
<evidence type="ECO:0000313" key="13">
    <source>
        <dbReference type="EMBL" id="MDQ0396316.1"/>
    </source>
</evidence>
<evidence type="ECO:0000256" key="9">
    <source>
        <dbReference type="SAM" id="SignalP"/>
    </source>
</evidence>
<dbReference type="InterPro" id="IPR006685">
    <property type="entry name" value="MscS_channel_2nd"/>
</dbReference>
<dbReference type="EMBL" id="JAUSVK010000001">
    <property type="protein sequence ID" value="MDQ0396316.1"/>
    <property type="molecule type" value="Genomic_DNA"/>
</dbReference>
<feature type="transmembrane region" description="Helical" evidence="8">
    <location>
        <begin position="564"/>
        <end position="589"/>
    </location>
</feature>
<name>A0ABU0FPC8_9HYPH</name>
<feature type="transmembrane region" description="Helical" evidence="8">
    <location>
        <begin position="732"/>
        <end position="761"/>
    </location>
</feature>
<dbReference type="Pfam" id="PF21082">
    <property type="entry name" value="MS_channel_3rd"/>
    <property type="match status" value="1"/>
</dbReference>
<feature type="transmembrane region" description="Helical" evidence="8">
    <location>
        <begin position="609"/>
        <end position="639"/>
    </location>
</feature>
<dbReference type="Pfam" id="PF12607">
    <property type="entry name" value="DUF3772"/>
    <property type="match status" value="1"/>
</dbReference>
<dbReference type="Proteomes" id="UP001237448">
    <property type="component" value="Unassembled WGS sequence"/>
</dbReference>
<feature type="transmembrane region" description="Helical" evidence="8">
    <location>
        <begin position="455"/>
        <end position="472"/>
    </location>
</feature>
<dbReference type="RefSeq" id="WP_307436385.1">
    <property type="nucleotide sequence ID" value="NZ_JAUSVK010000001.1"/>
</dbReference>
<dbReference type="PANTHER" id="PTHR30347">
    <property type="entry name" value="POTASSIUM CHANNEL RELATED"/>
    <property type="match status" value="1"/>
</dbReference>
<feature type="transmembrane region" description="Helical" evidence="8">
    <location>
        <begin position="417"/>
        <end position="435"/>
    </location>
</feature>
<organism evidence="13 14">
    <name type="scientific">Labrys monachus</name>
    <dbReference type="NCBI Taxonomy" id="217067"/>
    <lineage>
        <taxon>Bacteria</taxon>
        <taxon>Pseudomonadati</taxon>
        <taxon>Pseudomonadota</taxon>
        <taxon>Alphaproteobacteria</taxon>
        <taxon>Hyphomicrobiales</taxon>
        <taxon>Xanthobacteraceae</taxon>
        <taxon>Labrys</taxon>
    </lineage>
</organism>
<feature type="compositionally biased region" description="Low complexity" evidence="7">
    <location>
        <begin position="951"/>
        <end position="963"/>
    </location>
</feature>
<dbReference type="PANTHER" id="PTHR30347:SF9">
    <property type="entry name" value="MINICONDUCTANCE MECHANOSENSITIVE CHANNEL MSCM"/>
    <property type="match status" value="1"/>
</dbReference>
<evidence type="ECO:0000259" key="11">
    <source>
        <dbReference type="Pfam" id="PF12607"/>
    </source>
</evidence>
<dbReference type="SUPFAM" id="SSF82861">
    <property type="entry name" value="Mechanosensitive channel protein MscS (YggB), transmembrane region"/>
    <property type="match status" value="1"/>
</dbReference>
<keyword evidence="4 8" id="KW-0812">Transmembrane</keyword>
<feature type="domain" description="Mechanosensitive ion channel MscS" evidence="10">
    <location>
        <begin position="750"/>
        <end position="815"/>
    </location>
</feature>
<feature type="region of interest" description="Disordered" evidence="7">
    <location>
        <begin position="934"/>
        <end position="963"/>
    </location>
</feature>
<comment type="similarity">
    <text evidence="2">Belongs to the MscS (TC 1.A.23) family.</text>
</comment>
<feature type="transmembrane region" description="Helical" evidence="8">
    <location>
        <begin position="333"/>
        <end position="350"/>
    </location>
</feature>
<feature type="compositionally biased region" description="Basic and acidic residues" evidence="7">
    <location>
        <begin position="224"/>
        <end position="243"/>
    </location>
</feature>
<dbReference type="Gene3D" id="2.30.30.60">
    <property type="match status" value="1"/>
</dbReference>
<evidence type="ECO:0000256" key="1">
    <source>
        <dbReference type="ARBA" id="ARBA00004651"/>
    </source>
</evidence>